<dbReference type="AlphaFoldDB" id="A0A1B7LBD1"/>
<reference evidence="2 3" key="1">
    <citation type="submission" date="2016-04" db="EMBL/GenBank/DDBJ databases">
        <authorList>
            <person name="Evans L.H."/>
            <person name="Alamgir A."/>
            <person name="Owens N."/>
            <person name="Weber N.D."/>
            <person name="Virtaneva K."/>
            <person name="Barbian K."/>
            <person name="Babar A."/>
            <person name="Rosenke K."/>
        </authorList>
    </citation>
    <scope>NUCLEOTIDE SEQUENCE [LARGE SCALE GENOMIC DNA]</scope>
    <source>
        <strain evidence="2 3">LMa1</strain>
    </source>
</reference>
<dbReference type="Proteomes" id="UP000078532">
    <property type="component" value="Unassembled WGS sequence"/>
</dbReference>
<organism evidence="2 3">
    <name type="scientific">Desulfotomaculum copahuensis</name>
    <dbReference type="NCBI Taxonomy" id="1838280"/>
    <lineage>
        <taxon>Bacteria</taxon>
        <taxon>Bacillati</taxon>
        <taxon>Bacillota</taxon>
        <taxon>Clostridia</taxon>
        <taxon>Eubacteriales</taxon>
        <taxon>Desulfotomaculaceae</taxon>
        <taxon>Desulfotomaculum</taxon>
    </lineage>
</organism>
<keyword evidence="1" id="KW-1133">Transmembrane helix</keyword>
<evidence type="ECO:0000313" key="3">
    <source>
        <dbReference type="Proteomes" id="UP000078532"/>
    </source>
</evidence>
<gene>
    <name evidence="2" type="ORF">A6M21_15125</name>
</gene>
<feature type="transmembrane region" description="Helical" evidence="1">
    <location>
        <begin position="30"/>
        <end position="54"/>
    </location>
</feature>
<dbReference type="EMBL" id="LYVF01000192">
    <property type="protein sequence ID" value="OAT79837.1"/>
    <property type="molecule type" value="Genomic_DNA"/>
</dbReference>
<evidence type="ECO:0008006" key="4">
    <source>
        <dbReference type="Google" id="ProtNLM"/>
    </source>
</evidence>
<dbReference type="Pfam" id="PF09527">
    <property type="entry name" value="ATPase_gene1"/>
    <property type="match status" value="1"/>
</dbReference>
<protein>
    <recommendedName>
        <fullName evidence="4">AtpZ/AtpI family protein</fullName>
    </recommendedName>
</protein>
<keyword evidence="1" id="KW-0812">Transmembrane</keyword>
<keyword evidence="3" id="KW-1185">Reference proteome</keyword>
<keyword evidence="1" id="KW-0472">Membrane</keyword>
<comment type="caution">
    <text evidence="2">The sequence shown here is derived from an EMBL/GenBank/DDBJ whole genome shotgun (WGS) entry which is preliminary data.</text>
</comment>
<proteinExistence type="predicted"/>
<sequence length="60" mass="6318">MASIVSFQLAGSVLVGYFLGRFLDGRLGTTPWLMVAGILSGIAAGVIGTIQVVGRFFEQK</sequence>
<dbReference type="STRING" id="1838280.A6M21_15125"/>
<name>A0A1B7LBD1_9FIRM</name>
<evidence type="ECO:0000313" key="2">
    <source>
        <dbReference type="EMBL" id="OAT79837.1"/>
    </source>
</evidence>
<evidence type="ECO:0000256" key="1">
    <source>
        <dbReference type="SAM" id="Phobius"/>
    </source>
</evidence>
<accession>A0A1B7LBD1</accession>
<dbReference type="InterPro" id="IPR032820">
    <property type="entry name" value="ATPase_put"/>
</dbReference>